<dbReference type="AlphaFoldDB" id="A0A4R7W3E0"/>
<evidence type="ECO:0000259" key="1">
    <source>
        <dbReference type="Pfam" id="PF02627"/>
    </source>
</evidence>
<keyword evidence="3" id="KW-1185">Reference proteome</keyword>
<accession>A0A4R7W3E0</accession>
<gene>
    <name evidence="2" type="ORF">CLV71_102506</name>
</gene>
<evidence type="ECO:0000313" key="2">
    <source>
        <dbReference type="EMBL" id="TDV56439.1"/>
    </source>
</evidence>
<dbReference type="Pfam" id="PF02627">
    <property type="entry name" value="CMD"/>
    <property type="match status" value="1"/>
</dbReference>
<evidence type="ECO:0000313" key="3">
    <source>
        <dbReference type="Proteomes" id="UP000294927"/>
    </source>
</evidence>
<organism evidence="2 3">
    <name type="scientific">Actinophytocola oryzae</name>
    <dbReference type="NCBI Taxonomy" id="502181"/>
    <lineage>
        <taxon>Bacteria</taxon>
        <taxon>Bacillati</taxon>
        <taxon>Actinomycetota</taxon>
        <taxon>Actinomycetes</taxon>
        <taxon>Pseudonocardiales</taxon>
        <taxon>Pseudonocardiaceae</taxon>
    </lineage>
</organism>
<sequence>MAEVLPLLAPGELDAGQRALYDRITGGPRTASPVSLTDEAGHLTGPFNALLFAPRLGDAVQEVGARIRYGLSLTDRERELATLLVAGRVGSSYELAAHTRLAAAAGVDEAAITALRAGELPEVGDERERRVLGLCEVLLSPTPDPAEVAVAADGLGTTVVAELTILVGYYQLLARLLAVAGVTA</sequence>
<dbReference type="GO" id="GO:0051920">
    <property type="term" value="F:peroxiredoxin activity"/>
    <property type="evidence" value="ECO:0007669"/>
    <property type="project" value="InterPro"/>
</dbReference>
<dbReference type="InterPro" id="IPR003779">
    <property type="entry name" value="CMD-like"/>
</dbReference>
<dbReference type="Proteomes" id="UP000294927">
    <property type="component" value="Unassembled WGS sequence"/>
</dbReference>
<dbReference type="InterPro" id="IPR029032">
    <property type="entry name" value="AhpD-like"/>
</dbReference>
<name>A0A4R7W3E0_9PSEU</name>
<comment type="caution">
    <text evidence="2">The sequence shown here is derived from an EMBL/GenBank/DDBJ whole genome shotgun (WGS) entry which is preliminary data.</text>
</comment>
<dbReference type="EMBL" id="SOCP01000002">
    <property type="protein sequence ID" value="TDV56439.1"/>
    <property type="molecule type" value="Genomic_DNA"/>
</dbReference>
<feature type="domain" description="Carboxymuconolactone decarboxylase-like" evidence="1">
    <location>
        <begin position="54"/>
        <end position="134"/>
    </location>
</feature>
<reference evidence="2 3" key="1">
    <citation type="submission" date="2019-03" db="EMBL/GenBank/DDBJ databases">
        <title>Genomic Encyclopedia of Archaeal and Bacterial Type Strains, Phase II (KMG-II): from individual species to whole genera.</title>
        <authorList>
            <person name="Goeker M."/>
        </authorList>
    </citation>
    <scope>NUCLEOTIDE SEQUENCE [LARGE SCALE GENOMIC DNA]</scope>
    <source>
        <strain evidence="2 3">DSM 45499</strain>
    </source>
</reference>
<dbReference type="PANTHER" id="PTHR34846:SF5">
    <property type="entry name" value="CARBOXYMUCONOLACTONE DECARBOXYLASE-LIKE DOMAIN-CONTAINING PROTEIN"/>
    <property type="match status" value="1"/>
</dbReference>
<dbReference type="PANTHER" id="PTHR34846">
    <property type="entry name" value="4-CARBOXYMUCONOLACTONE DECARBOXYLASE FAMILY PROTEIN (AFU_ORTHOLOGUE AFUA_6G11590)"/>
    <property type="match status" value="1"/>
</dbReference>
<dbReference type="SUPFAM" id="SSF69118">
    <property type="entry name" value="AhpD-like"/>
    <property type="match status" value="1"/>
</dbReference>
<dbReference type="RefSeq" id="WP_133901683.1">
    <property type="nucleotide sequence ID" value="NZ_SOCP01000002.1"/>
</dbReference>
<protein>
    <submittedName>
        <fullName evidence="2">4-carboxymuconolactone decarboxylase</fullName>
    </submittedName>
</protein>
<dbReference type="OrthoDB" id="949132at2"/>
<dbReference type="Gene3D" id="1.20.1290.10">
    <property type="entry name" value="AhpD-like"/>
    <property type="match status" value="1"/>
</dbReference>
<proteinExistence type="predicted"/>